<organism evidence="1 2">
    <name type="scientific">Pseudomonas syringae pv. aceris</name>
    <dbReference type="NCBI Taxonomy" id="199198"/>
    <lineage>
        <taxon>Bacteria</taxon>
        <taxon>Pseudomonadati</taxon>
        <taxon>Pseudomonadota</taxon>
        <taxon>Gammaproteobacteria</taxon>
        <taxon>Pseudomonadales</taxon>
        <taxon>Pseudomonadaceae</taxon>
        <taxon>Pseudomonas</taxon>
        <taxon>Pseudomonas syringae</taxon>
    </lineage>
</organism>
<gene>
    <name evidence="1" type="ORF">ALO91_05906</name>
</gene>
<protein>
    <submittedName>
        <fullName evidence="1">Uncharacterized protein</fullName>
    </submittedName>
</protein>
<name>A0A0P9HHF7_PSESX</name>
<dbReference type="Proteomes" id="UP000050297">
    <property type="component" value="Unassembled WGS sequence"/>
</dbReference>
<comment type="caution">
    <text evidence="1">The sequence shown here is derived from an EMBL/GenBank/DDBJ whole genome shotgun (WGS) entry which is preliminary data.</text>
</comment>
<sequence>MRAHLLFGFDQCQGVDMPGTYLTQRAQAIAKHALQLFQKTAVVQLGQTLGIVARTCPDQRTAVIRQWQQRHRPVFGKTFERLPAVSFARRDIGNQRMLVVRPLPHPDTQLFAQTGTATVGQHGQVAVQFAVVTEAQAITIGQWLHVFDLGRHTPTDHITVQPGPQSLTEPGVFDYIAKRRNALFDRRQASGAEATPVRHLDLQDRLGASGNLLPEAKPFIDASRAERQCRRTRIVAGLPGFTRREGLDEHDFPAARLGTGLQRQRKARTDQSAADDGDIEAAHTTCSCAAAISASISATVLGTPPDRISHPCLVTTTSSSIRTPIPRHFFATSRLSGDM</sequence>
<accession>A0A0P9HHF7</accession>
<evidence type="ECO:0000313" key="2">
    <source>
        <dbReference type="Proteomes" id="UP000050297"/>
    </source>
</evidence>
<dbReference type="AlphaFoldDB" id="A0A0P9HHF7"/>
<evidence type="ECO:0000313" key="1">
    <source>
        <dbReference type="EMBL" id="KPW18273.1"/>
    </source>
</evidence>
<reference evidence="1 2" key="1">
    <citation type="submission" date="2015-09" db="EMBL/GenBank/DDBJ databases">
        <title>Genome announcement of multiple Pseudomonas syringae strains.</title>
        <authorList>
            <person name="Thakur S."/>
            <person name="Wang P.W."/>
            <person name="Gong Y."/>
            <person name="Weir B.S."/>
            <person name="Guttman D.S."/>
        </authorList>
    </citation>
    <scope>NUCLEOTIDE SEQUENCE [LARGE SCALE GENOMIC DNA]</scope>
    <source>
        <strain evidence="1 2">ICMP2802</strain>
    </source>
</reference>
<dbReference type="EMBL" id="LJPM01000324">
    <property type="protein sequence ID" value="KPW18273.1"/>
    <property type="molecule type" value="Genomic_DNA"/>
</dbReference>
<proteinExistence type="predicted"/>